<dbReference type="EMBL" id="QGHD01000001">
    <property type="protein sequence ID" value="PWL04028.1"/>
    <property type="molecule type" value="Genomic_DNA"/>
</dbReference>
<evidence type="ECO:0008006" key="3">
    <source>
        <dbReference type="Google" id="ProtNLM"/>
    </source>
</evidence>
<proteinExistence type="predicted"/>
<dbReference type="SUPFAM" id="SSF88723">
    <property type="entry name" value="PIN domain-like"/>
    <property type="match status" value="1"/>
</dbReference>
<evidence type="ECO:0000313" key="1">
    <source>
        <dbReference type="EMBL" id="PWL04028.1"/>
    </source>
</evidence>
<name>A0ABX5LRW7_9BACT</name>
<dbReference type="InterPro" id="IPR029060">
    <property type="entry name" value="PIN-like_dom_sf"/>
</dbReference>
<gene>
    <name evidence="1" type="ORF">B0H50_10139</name>
</gene>
<dbReference type="RefSeq" id="WP_173315703.1">
    <property type="nucleotide sequence ID" value="NZ_JAXEIU010000024.1"/>
</dbReference>
<organism evidence="1 2">
    <name type="scientific">Hallerella porci</name>
    <dbReference type="NCBI Taxonomy" id="1945871"/>
    <lineage>
        <taxon>Bacteria</taxon>
        <taxon>Pseudomonadati</taxon>
        <taxon>Fibrobacterota</taxon>
        <taxon>Fibrobacteria</taxon>
        <taxon>Fibrobacterales</taxon>
        <taxon>Fibrobacteraceae</taxon>
        <taxon>Hallerella</taxon>
    </lineage>
</organism>
<reference evidence="1 2" key="1">
    <citation type="submission" date="2018-05" db="EMBL/GenBank/DDBJ databases">
        <title>Animal gut microbial communities from fecal samples from Wisconsin, USA.</title>
        <authorList>
            <person name="Neumann A."/>
        </authorList>
    </citation>
    <scope>NUCLEOTIDE SEQUENCE [LARGE SCALE GENOMIC DNA]</scope>
    <source>
        <strain evidence="1 2">UWS4</strain>
    </source>
</reference>
<protein>
    <recommendedName>
        <fullName evidence="3">PIN domain-containing protein</fullName>
    </recommendedName>
</protein>
<accession>A0ABX5LRW7</accession>
<evidence type="ECO:0000313" key="2">
    <source>
        <dbReference type="Proteomes" id="UP000245523"/>
    </source>
</evidence>
<sequence length="146" mass="16912">MKRIENSRILFLDEMPIRRLLEFRSDYYPIMLQILDVVYERKIQMVASPVTLVDLAGRAYEKNLAVLARELKEFFTNSAQFRLRELDAEIAILAAEYRVKYKFTLEESVQFATAYVAGADLVLSENEKAKEIDGLNVLLLSEIQND</sequence>
<keyword evidence="2" id="KW-1185">Reference proteome</keyword>
<dbReference type="Proteomes" id="UP000245523">
    <property type="component" value="Unassembled WGS sequence"/>
</dbReference>
<comment type="caution">
    <text evidence="1">The sequence shown here is derived from an EMBL/GenBank/DDBJ whole genome shotgun (WGS) entry which is preliminary data.</text>
</comment>